<dbReference type="Gene3D" id="3.40.640.10">
    <property type="entry name" value="Type I PLP-dependent aspartate aminotransferase-like (Major domain)"/>
    <property type="match status" value="1"/>
</dbReference>
<name>A0ABY5ZDW7_9ACTN</name>
<feature type="domain" description="Aminotransferase class V" evidence="1">
    <location>
        <begin position="30"/>
        <end position="320"/>
    </location>
</feature>
<dbReference type="PANTHER" id="PTHR43586:SF15">
    <property type="entry name" value="BLR3095 PROTEIN"/>
    <property type="match status" value="1"/>
</dbReference>
<dbReference type="SUPFAM" id="SSF53383">
    <property type="entry name" value="PLP-dependent transferases"/>
    <property type="match status" value="1"/>
</dbReference>
<dbReference type="InterPro" id="IPR000192">
    <property type="entry name" value="Aminotrans_V_dom"/>
</dbReference>
<evidence type="ECO:0000313" key="3">
    <source>
        <dbReference type="Proteomes" id="UP001058271"/>
    </source>
</evidence>
<accession>A0ABY5ZDW7</accession>
<protein>
    <submittedName>
        <fullName evidence="2">Aminotransferase class V-fold PLP-dependent enzyme</fullName>
    </submittedName>
</protein>
<organism evidence="2 3">
    <name type="scientific">Dactylosporangium roseum</name>
    <dbReference type="NCBI Taxonomy" id="47989"/>
    <lineage>
        <taxon>Bacteria</taxon>
        <taxon>Bacillati</taxon>
        <taxon>Actinomycetota</taxon>
        <taxon>Actinomycetes</taxon>
        <taxon>Micromonosporales</taxon>
        <taxon>Micromonosporaceae</taxon>
        <taxon>Dactylosporangium</taxon>
    </lineage>
</organism>
<evidence type="ECO:0000259" key="1">
    <source>
        <dbReference type="Pfam" id="PF00266"/>
    </source>
</evidence>
<keyword evidence="2" id="KW-0808">Transferase</keyword>
<dbReference type="Gene3D" id="3.90.1150.10">
    <property type="entry name" value="Aspartate Aminotransferase, domain 1"/>
    <property type="match status" value="1"/>
</dbReference>
<keyword evidence="2" id="KW-0032">Aminotransferase</keyword>
<sequence>MLHAVREAGEAALLRRSRPWTIREPDWFTDVERLRSLFGRLVGTDAEGVALVPATSYGLAVAAANLPLGPDDQVLVLADEYPSGIHTWRRAAGPAGAAIRTVTREAGQSWTDAILTAIDERVAIVSVPNVHWTDGGLVELDRVAARTREASARLVVDVSQSLGVMPLDVTELRPDVVVSVGYKWLLGPFGRGYLWVAPEHRDGRPLEENWILRAGAQDFSRLVDYGEDYLPGARRFDQGARTLFELTPMAVAALEQVLAWGPPRIAAALAGITAGLATRVAAAGVGVIATEPRGPHLLGLRVPGGSADRVAAALREANCFVARRGEALRVAPHVHVTPADVDRLVTTLVAAL</sequence>
<proteinExistence type="predicted"/>
<dbReference type="Proteomes" id="UP001058271">
    <property type="component" value="Chromosome"/>
</dbReference>
<dbReference type="InterPro" id="IPR015422">
    <property type="entry name" value="PyrdxlP-dep_Trfase_small"/>
</dbReference>
<dbReference type="EMBL" id="CP073721">
    <property type="protein sequence ID" value="UWZ40343.1"/>
    <property type="molecule type" value="Genomic_DNA"/>
</dbReference>
<dbReference type="InterPro" id="IPR015424">
    <property type="entry name" value="PyrdxlP-dep_Trfase"/>
</dbReference>
<dbReference type="PANTHER" id="PTHR43586">
    <property type="entry name" value="CYSTEINE DESULFURASE"/>
    <property type="match status" value="1"/>
</dbReference>
<reference evidence="2" key="1">
    <citation type="submission" date="2021-04" db="EMBL/GenBank/DDBJ databases">
        <title>Biosynthetic gene clusters of Dactylosporangioum roseum.</title>
        <authorList>
            <person name="Hartkoorn R.C."/>
            <person name="Beaudoing E."/>
            <person name="Hot D."/>
            <person name="Moureu S."/>
        </authorList>
    </citation>
    <scope>NUCLEOTIDE SEQUENCE</scope>
    <source>
        <strain evidence="2">NRRL B-16295</strain>
    </source>
</reference>
<keyword evidence="3" id="KW-1185">Reference proteome</keyword>
<gene>
    <name evidence="2" type="ORF">Drose_12095</name>
</gene>
<dbReference type="InterPro" id="IPR015421">
    <property type="entry name" value="PyrdxlP-dep_Trfase_major"/>
</dbReference>
<dbReference type="Pfam" id="PF00266">
    <property type="entry name" value="Aminotran_5"/>
    <property type="match status" value="1"/>
</dbReference>
<evidence type="ECO:0000313" key="2">
    <source>
        <dbReference type="EMBL" id="UWZ40343.1"/>
    </source>
</evidence>
<dbReference type="GO" id="GO:0008483">
    <property type="term" value="F:transaminase activity"/>
    <property type="evidence" value="ECO:0007669"/>
    <property type="project" value="UniProtKB-KW"/>
</dbReference>